<dbReference type="Proteomes" id="UP000254537">
    <property type="component" value="Chromosome"/>
</dbReference>
<evidence type="ECO:0000313" key="3">
    <source>
        <dbReference type="Proteomes" id="UP000254537"/>
    </source>
</evidence>
<reference evidence="2 3" key="1">
    <citation type="submission" date="2018-07" db="EMBL/GenBank/DDBJ databases">
        <title>Crenobacter cavernae sp. nov., isolated from a karst cave.</title>
        <authorList>
            <person name="Zhu H."/>
        </authorList>
    </citation>
    <scope>NUCLEOTIDE SEQUENCE [LARGE SCALE GENOMIC DNA]</scope>
    <source>
        <strain evidence="2 3">K1W11S-77</strain>
    </source>
</reference>
<protein>
    <submittedName>
        <fullName evidence="2">EthD family reductase</fullName>
    </submittedName>
</protein>
<evidence type="ECO:0000313" key="2">
    <source>
        <dbReference type="EMBL" id="AXK39340.1"/>
    </source>
</evidence>
<name>A0A345Y5Y8_9NEIS</name>
<dbReference type="InterPro" id="IPR011008">
    <property type="entry name" value="Dimeric_a/b-barrel"/>
</dbReference>
<feature type="domain" description="EthD" evidence="1">
    <location>
        <begin position="16"/>
        <end position="91"/>
    </location>
</feature>
<dbReference type="SUPFAM" id="SSF54909">
    <property type="entry name" value="Dimeric alpha+beta barrel"/>
    <property type="match status" value="1"/>
</dbReference>
<sequence>MIKVSVFYPNQADKKFDLDYYLGQHMPMVEARFGEACREASVEVGILGVAPGTTPAFIVTCHLTFDSVDAFQTAFAPHVAEIMGDIPNYTDIEPVIQIGEVRRGPLVR</sequence>
<dbReference type="PANTHER" id="PTHR40260">
    <property type="entry name" value="BLR8190 PROTEIN"/>
    <property type="match status" value="1"/>
</dbReference>
<accession>A0A345Y5Y8</accession>
<dbReference type="InterPro" id="IPR009799">
    <property type="entry name" value="EthD_dom"/>
</dbReference>
<dbReference type="OrthoDB" id="5343971at2"/>
<gene>
    <name evidence="2" type="ORF">DWG20_07800</name>
</gene>
<dbReference type="AlphaFoldDB" id="A0A345Y5Y8"/>
<dbReference type="Gene3D" id="3.30.70.100">
    <property type="match status" value="1"/>
</dbReference>
<dbReference type="PANTHER" id="PTHR40260:SF2">
    <property type="entry name" value="BLR8190 PROTEIN"/>
    <property type="match status" value="1"/>
</dbReference>
<proteinExistence type="predicted"/>
<evidence type="ECO:0000259" key="1">
    <source>
        <dbReference type="Pfam" id="PF07110"/>
    </source>
</evidence>
<dbReference type="KEGG" id="ccah:DWG20_07800"/>
<dbReference type="EMBL" id="CP031337">
    <property type="protein sequence ID" value="AXK39340.1"/>
    <property type="molecule type" value="Genomic_DNA"/>
</dbReference>
<dbReference type="NCBIfam" id="TIGR02118">
    <property type="entry name" value="EthD family reductase"/>
    <property type="match status" value="1"/>
</dbReference>
<organism evidence="2 3">
    <name type="scientific">Crenobacter cavernae</name>
    <dbReference type="NCBI Taxonomy" id="2290923"/>
    <lineage>
        <taxon>Bacteria</taxon>
        <taxon>Pseudomonadati</taxon>
        <taxon>Pseudomonadota</taxon>
        <taxon>Betaproteobacteria</taxon>
        <taxon>Neisseriales</taxon>
        <taxon>Neisseriaceae</taxon>
        <taxon>Crenobacter</taxon>
    </lineage>
</organism>
<dbReference type="GO" id="GO:0016491">
    <property type="term" value="F:oxidoreductase activity"/>
    <property type="evidence" value="ECO:0007669"/>
    <property type="project" value="InterPro"/>
</dbReference>
<dbReference type="Pfam" id="PF07110">
    <property type="entry name" value="EthD"/>
    <property type="match status" value="1"/>
</dbReference>